<evidence type="ECO:0000256" key="4">
    <source>
        <dbReference type="ARBA" id="ARBA00023136"/>
    </source>
</evidence>
<protein>
    <submittedName>
        <fullName evidence="7">INTEGRAL MEMBRANE PROTEIN (Rhomboid family)</fullName>
    </submittedName>
</protein>
<evidence type="ECO:0000256" key="6">
    <source>
        <dbReference type="SAM" id="Phobius"/>
    </source>
</evidence>
<dbReference type="GO" id="GO:0016020">
    <property type="term" value="C:membrane"/>
    <property type="evidence" value="ECO:0007669"/>
    <property type="project" value="InterPro"/>
</dbReference>
<keyword evidence="4 6" id="KW-0472">Membrane</keyword>
<dbReference type="GO" id="GO:0005576">
    <property type="term" value="C:extracellular region"/>
    <property type="evidence" value="ECO:0007669"/>
    <property type="project" value="TreeGrafter"/>
</dbReference>
<accession>A0A3B0T610</accession>
<dbReference type="Pfam" id="PF03699">
    <property type="entry name" value="UPF0182"/>
    <property type="match status" value="1"/>
</dbReference>
<dbReference type="PANTHER" id="PTHR39344">
    <property type="entry name" value="UPF0182 PROTEIN SLL1060"/>
    <property type="match status" value="1"/>
</dbReference>
<feature type="transmembrane region" description="Helical" evidence="6">
    <location>
        <begin position="52"/>
        <end position="78"/>
    </location>
</feature>
<feature type="region of interest" description="Disordered" evidence="5">
    <location>
        <begin position="894"/>
        <end position="914"/>
    </location>
</feature>
<keyword evidence="2 6" id="KW-0812">Transmembrane</keyword>
<evidence type="ECO:0000313" key="7">
    <source>
        <dbReference type="EMBL" id="VAW08777.1"/>
    </source>
</evidence>
<keyword evidence="3 6" id="KW-1133">Transmembrane helix</keyword>
<keyword evidence="1" id="KW-1003">Cell membrane</keyword>
<feature type="transmembrane region" description="Helical" evidence="6">
    <location>
        <begin position="20"/>
        <end position="40"/>
    </location>
</feature>
<evidence type="ECO:0000256" key="3">
    <source>
        <dbReference type="ARBA" id="ARBA00022989"/>
    </source>
</evidence>
<dbReference type="EMBL" id="UOEK01000491">
    <property type="protein sequence ID" value="VAW08777.1"/>
    <property type="molecule type" value="Genomic_DNA"/>
</dbReference>
<evidence type="ECO:0000256" key="2">
    <source>
        <dbReference type="ARBA" id="ARBA00022692"/>
    </source>
</evidence>
<evidence type="ECO:0000256" key="1">
    <source>
        <dbReference type="ARBA" id="ARBA00022475"/>
    </source>
</evidence>
<feature type="transmembrane region" description="Helical" evidence="6">
    <location>
        <begin position="257"/>
        <end position="278"/>
    </location>
</feature>
<reference evidence="7" key="1">
    <citation type="submission" date="2018-06" db="EMBL/GenBank/DDBJ databases">
        <authorList>
            <person name="Zhirakovskaya E."/>
        </authorList>
    </citation>
    <scope>NUCLEOTIDE SEQUENCE</scope>
</reference>
<feature type="transmembrane region" description="Helical" evidence="6">
    <location>
        <begin position="172"/>
        <end position="193"/>
    </location>
</feature>
<dbReference type="HAMAP" id="MF_01600">
    <property type="entry name" value="UPF0182"/>
    <property type="match status" value="1"/>
</dbReference>
<proteinExistence type="inferred from homology"/>
<name>A0A3B0T610_9ZZZZ</name>
<feature type="transmembrane region" description="Helical" evidence="6">
    <location>
        <begin position="213"/>
        <end position="230"/>
    </location>
</feature>
<evidence type="ECO:0000256" key="5">
    <source>
        <dbReference type="SAM" id="MobiDB-lite"/>
    </source>
</evidence>
<organism evidence="7">
    <name type="scientific">hydrothermal vent metagenome</name>
    <dbReference type="NCBI Taxonomy" id="652676"/>
    <lineage>
        <taxon>unclassified sequences</taxon>
        <taxon>metagenomes</taxon>
        <taxon>ecological metagenomes</taxon>
    </lineage>
</organism>
<dbReference type="AlphaFoldDB" id="A0A3B0T610"/>
<sequence length="965" mass="107321">MIEFPRAARNPNAKQSRLGIYLAIAFGAILVIRALAVFWTDYLWYESVGQTSVWFTLVFTKVWLILGAFVVAFGVIFLNMWAVDRISPAVPPHPDDVDAELVERYQEWVLPRARKFRLGISTFLGGMVALGAGAYWREWLSFRASESFGIADPIFGNDVSRYVFELPFFRAAFGWVFQLLIVTALIAAALHYFNGAIQVASGRGVSSGVKMHLSLIFAVIALAKAFGYLLDQWSLVYSERGGVFGVSYTDFNAQRPALNLLIFISIIAAIILVANVFMRGWMLPVVALALWLFTSIVVGGIYPAFIQRFRVDPEAVTREAPFVQNNIDFTRQAYNLEDVEVRPFAASANLTGADIAANRATVDNIRLWDPSVLEPTYRKLQEIRTFYSLPDVDIDRYVVDGELTQVMIAGRELDEENLPAEGWVTETSVFTHGFGAVLSPANAVAQGGQPAFFVQDIPPTTTDEIFRIDEPRIYFGDRSQSRYKIVNTDEPEADFPDDIRGDRIVYGSYTGKAGVQLSSVFRRAAFATRFLNLDTLIAGQIRSDSRLLMVRNVRDRVARIAPFLSSDDDPYLVVFNGRLIWVVDLYTTTNQYPFSQRAETGRLSREGRRSSLPEDFNYIRNSVKATVDAESGVVNLYIIDPDDPLIRSQQRIFPGLFKDASQIPEGLEEHFRYPEGMFRVQSDMYLKYHISDPKEFFSLVDPWQIARDPSDSSTEQFRDPAFNRTTANPNAARPMSPYYLLLELPEENKLSFILMQPFTPAERPNMVAFLVAKSDPGEYGELIVYTLPADSSSNGPGQVGDFINQNTDISAQFTLWGQTGSRVVKGNMQVVPVNESLLYVQPIFLRADSPSGATPGGDAGGIPEFKQIVVSFDGEIVMRESLNEALNVIFGDTGVTAQPVDPGTTPPPTTTPGEMPEVSALLDQAQQAFDDANVALREGDLAGYADKVQRAQDLVNQAADLLNGG</sequence>
<feature type="region of interest" description="Disordered" evidence="5">
    <location>
        <begin position="709"/>
        <end position="728"/>
    </location>
</feature>
<dbReference type="PANTHER" id="PTHR39344:SF1">
    <property type="entry name" value="UPF0182 PROTEIN SLL1060"/>
    <property type="match status" value="1"/>
</dbReference>
<feature type="transmembrane region" description="Helical" evidence="6">
    <location>
        <begin position="285"/>
        <end position="305"/>
    </location>
</feature>
<feature type="transmembrane region" description="Helical" evidence="6">
    <location>
        <begin position="116"/>
        <end position="136"/>
    </location>
</feature>
<dbReference type="InterPro" id="IPR005372">
    <property type="entry name" value="UPF0182"/>
</dbReference>
<gene>
    <name evidence="7" type="ORF">MNBD_ACTINO02-193</name>
</gene>